<name>A0A1V9FL04_9BACT</name>
<dbReference type="RefSeq" id="WP_081164742.1">
    <property type="nucleotide sequence ID" value="NZ_LWBP01000185.1"/>
</dbReference>
<dbReference type="EMBL" id="LWBP01000185">
    <property type="protein sequence ID" value="OQP59059.1"/>
    <property type="molecule type" value="Genomic_DNA"/>
</dbReference>
<dbReference type="AlphaFoldDB" id="A0A1V9FL04"/>
<reference evidence="2" key="1">
    <citation type="submission" date="2016-04" db="EMBL/GenBank/DDBJ databases">
        <authorList>
            <person name="Chen L."/>
            <person name="Zhuang W."/>
            <person name="Wang G."/>
        </authorList>
    </citation>
    <scope>NUCLEOTIDE SEQUENCE [LARGE SCALE GENOMIC DNA]</scope>
    <source>
        <strain evidence="2">208</strain>
    </source>
</reference>
<evidence type="ECO:0000313" key="2">
    <source>
        <dbReference type="Proteomes" id="UP000192276"/>
    </source>
</evidence>
<evidence type="ECO:0000313" key="1">
    <source>
        <dbReference type="EMBL" id="OQP59059.1"/>
    </source>
</evidence>
<comment type="caution">
    <text evidence="1">The sequence shown here is derived from an EMBL/GenBank/DDBJ whole genome shotgun (WGS) entry which is preliminary data.</text>
</comment>
<gene>
    <name evidence="1" type="ORF">A4R26_21980</name>
</gene>
<proteinExistence type="predicted"/>
<organism evidence="1 2">
    <name type="scientific">Niastella populi</name>
    <dbReference type="NCBI Taxonomy" id="550983"/>
    <lineage>
        <taxon>Bacteria</taxon>
        <taxon>Pseudomonadati</taxon>
        <taxon>Bacteroidota</taxon>
        <taxon>Chitinophagia</taxon>
        <taxon>Chitinophagales</taxon>
        <taxon>Chitinophagaceae</taxon>
        <taxon>Niastella</taxon>
    </lineage>
</organism>
<dbReference type="OrthoDB" id="1255709at2"/>
<protein>
    <submittedName>
        <fullName evidence="1">Uncharacterized protein</fullName>
    </submittedName>
</protein>
<accession>A0A1V9FL04</accession>
<dbReference type="Proteomes" id="UP000192276">
    <property type="component" value="Unassembled WGS sequence"/>
</dbReference>
<keyword evidence="2" id="KW-1185">Reference proteome</keyword>
<sequence>MTDQELEILLKRKCNAFDLKQIAFNCLLQIFKDNSNNNDFLNGYTENEIKTIFERFEYQIDRRIGSAIIRTRIGLYLDDRDNVWLDNIEPIGYYELETDFNGEILDDWFVIEKEKYVSDIEIISHFQSMNQKLPPEYLRRNHIQYEFVAYISLVGTLFISKQFEGAGRFVKRAYSYLETISDNKFDKDYLKSSKRFLKLMSKYLVTNNLISESLKQELIENKNEG</sequence>